<dbReference type="Pfam" id="PF17123">
    <property type="entry name" value="zf-RING_11"/>
    <property type="match status" value="1"/>
</dbReference>
<dbReference type="PANTHER" id="PTHR10579">
    <property type="entry name" value="CALCIUM-ACTIVATED CHLORIDE CHANNEL REGULATOR"/>
    <property type="match status" value="1"/>
</dbReference>
<dbReference type="InterPro" id="IPR013083">
    <property type="entry name" value="Znf_RING/FYVE/PHD"/>
</dbReference>
<dbReference type="InterPro" id="IPR051266">
    <property type="entry name" value="CLCR"/>
</dbReference>
<evidence type="ECO:0000256" key="2">
    <source>
        <dbReference type="SAM" id="MobiDB-lite"/>
    </source>
</evidence>
<keyword evidence="6" id="KW-1185">Reference proteome</keyword>
<keyword evidence="1" id="KW-0863">Zinc-finger</keyword>
<gene>
    <name evidence="5" type="ORF">CKAN_01461600</name>
</gene>
<feature type="domain" description="RING-type" evidence="3">
    <location>
        <begin position="71"/>
        <end position="115"/>
    </location>
</feature>
<dbReference type="Proteomes" id="UP000283530">
    <property type="component" value="Unassembled WGS sequence"/>
</dbReference>
<reference evidence="5 6" key="1">
    <citation type="journal article" date="2019" name="Nat. Plants">
        <title>Stout camphor tree genome fills gaps in understanding of flowering plant genome evolution.</title>
        <authorList>
            <person name="Chaw S.M."/>
            <person name="Liu Y.C."/>
            <person name="Wu Y.W."/>
            <person name="Wang H.Y."/>
            <person name="Lin C.I."/>
            <person name="Wu C.S."/>
            <person name="Ke H.M."/>
            <person name="Chang L.Y."/>
            <person name="Hsu C.Y."/>
            <person name="Yang H.T."/>
            <person name="Sudianto E."/>
            <person name="Hsu M.H."/>
            <person name="Wu K.P."/>
            <person name="Wang L.N."/>
            <person name="Leebens-Mack J.H."/>
            <person name="Tsai I.J."/>
        </authorList>
    </citation>
    <scope>NUCLEOTIDE SEQUENCE [LARGE SCALE GENOMIC DNA]</scope>
    <source>
        <strain evidence="6">cv. Chaw 1501</strain>
        <tissue evidence="5">Young leaves</tissue>
    </source>
</reference>
<feature type="region of interest" description="Disordered" evidence="2">
    <location>
        <begin position="671"/>
        <end position="692"/>
    </location>
</feature>
<dbReference type="STRING" id="337451.A0A3S3QIU3"/>
<dbReference type="EMBL" id="QPKB01000005">
    <property type="protein sequence ID" value="RWR85743.1"/>
    <property type="molecule type" value="Genomic_DNA"/>
</dbReference>
<keyword evidence="1" id="KW-0862">Zinc</keyword>
<dbReference type="PANTHER" id="PTHR10579:SF146">
    <property type="entry name" value="RING-TYPE DOMAIN-CONTAINING PROTEIN"/>
    <property type="match status" value="1"/>
</dbReference>
<dbReference type="PROSITE" id="PS50234">
    <property type="entry name" value="VWFA"/>
    <property type="match status" value="1"/>
</dbReference>
<feature type="domain" description="VWFA" evidence="4">
    <location>
        <begin position="234"/>
        <end position="432"/>
    </location>
</feature>
<dbReference type="OrthoDB" id="687730at2759"/>
<feature type="region of interest" description="Disordered" evidence="2">
    <location>
        <begin position="159"/>
        <end position="184"/>
    </location>
</feature>
<protein>
    <recommendedName>
        <fullName evidence="7">Zinc finger protein</fullName>
    </recommendedName>
</protein>
<dbReference type="InterPro" id="IPR032838">
    <property type="entry name" value="Vwaint_dom"/>
</dbReference>
<dbReference type="SMART" id="SM00184">
    <property type="entry name" value="RING"/>
    <property type="match status" value="1"/>
</dbReference>
<dbReference type="Pfam" id="PF14624">
    <property type="entry name" value="Vwaint"/>
    <property type="match status" value="1"/>
</dbReference>
<feature type="compositionally biased region" description="Low complexity" evidence="2">
    <location>
        <begin position="17"/>
        <end position="32"/>
    </location>
</feature>
<evidence type="ECO:0000259" key="3">
    <source>
        <dbReference type="PROSITE" id="PS50089"/>
    </source>
</evidence>
<evidence type="ECO:0000256" key="1">
    <source>
        <dbReference type="PROSITE-ProRule" id="PRU00175"/>
    </source>
</evidence>
<sequence>MANMLNKLKKSLSMRLSSLRSTDSSSNPSTNRASDATMPDLMPSTSLSSSSVFRFSRSSSSSSSRCSKKTCAICLGSMKPGQGRAIFTAECSHSFHFKCIASSVGHGNHLCPICRSHWKEIPYQAPAPTFSRSLSCQPNPRARVNLLDHARIALQLDHLPNPQPLPEPLHFDDDDPLEPRPHSDHPPLHHCHSATIATFPEFQAIPVSESRSEFATLVSLHAPPAQHHTRAPVDLAVVLDVSGSMAGTKLVLLKRAVRFVVQHLSPADRLAIVTFSSSALRVLRLQRMNHEGRDRAIVAVNSLSAGGGTNIAGGLRKGIRILQECHGRNPVSSIILLSDGKDTYNANNNCNGSNSKCVDYYTNLFPPSTHHGDSDNDRSSSNRRSSAIPVHTFGFGADHDAPAMHAISNSTGGTFSFIEAESAIQDAFARCIGGLLSVMAQEVQLSLTSASPVVTIGKIPAGNHSIKVSEQGRHATIHVGDLYADESKDFLVHVSVPAISSHNKQEVITPLFAVACTYKDPLSQEVIHVDCETVKIRRPETLNSSDQIMSLEVDRERNRLLVADAIAEAKALAEKGDLDGAQLVLANQRSVLLASVSAQGGDALCCWLEAELRDIRERMVSQEMYETSGRAYVLSGLSSHSGQRATTRGESMVLMPIGYETPSMTNMVSRSQTLFSSPPEPVRALHRSGSLA</sequence>
<proteinExistence type="predicted"/>
<evidence type="ECO:0000259" key="4">
    <source>
        <dbReference type="PROSITE" id="PS50234"/>
    </source>
</evidence>
<dbReference type="Pfam" id="PF00092">
    <property type="entry name" value="VWA"/>
    <property type="match status" value="1"/>
</dbReference>
<dbReference type="InterPro" id="IPR002035">
    <property type="entry name" value="VWF_A"/>
</dbReference>
<dbReference type="PROSITE" id="PS50089">
    <property type="entry name" value="ZF_RING_2"/>
    <property type="match status" value="1"/>
</dbReference>
<dbReference type="CDD" id="cd23114">
    <property type="entry name" value="RING-H2_WAVH2"/>
    <property type="match status" value="1"/>
</dbReference>
<dbReference type="GO" id="GO:0008270">
    <property type="term" value="F:zinc ion binding"/>
    <property type="evidence" value="ECO:0007669"/>
    <property type="project" value="UniProtKB-KW"/>
</dbReference>
<dbReference type="AlphaFoldDB" id="A0A3S3QIU3"/>
<dbReference type="Gene3D" id="3.40.50.410">
    <property type="entry name" value="von Willebrand factor, type A domain"/>
    <property type="match status" value="1"/>
</dbReference>
<dbReference type="SUPFAM" id="SSF53300">
    <property type="entry name" value="vWA-like"/>
    <property type="match status" value="1"/>
</dbReference>
<dbReference type="InterPro" id="IPR001841">
    <property type="entry name" value="Znf_RING"/>
</dbReference>
<organism evidence="5 6">
    <name type="scientific">Cinnamomum micranthum f. kanehirae</name>
    <dbReference type="NCBI Taxonomy" id="337451"/>
    <lineage>
        <taxon>Eukaryota</taxon>
        <taxon>Viridiplantae</taxon>
        <taxon>Streptophyta</taxon>
        <taxon>Embryophyta</taxon>
        <taxon>Tracheophyta</taxon>
        <taxon>Spermatophyta</taxon>
        <taxon>Magnoliopsida</taxon>
        <taxon>Magnoliidae</taxon>
        <taxon>Laurales</taxon>
        <taxon>Lauraceae</taxon>
        <taxon>Cinnamomum</taxon>
    </lineage>
</organism>
<evidence type="ECO:0000313" key="5">
    <source>
        <dbReference type="EMBL" id="RWR85743.1"/>
    </source>
</evidence>
<accession>A0A3S3QIU3</accession>
<dbReference type="InterPro" id="IPR036465">
    <property type="entry name" value="vWFA_dom_sf"/>
</dbReference>
<name>A0A3S3QIU3_9MAGN</name>
<dbReference type="Gene3D" id="3.30.40.10">
    <property type="entry name" value="Zinc/RING finger domain, C3HC4 (zinc finger)"/>
    <property type="match status" value="1"/>
</dbReference>
<dbReference type="SMART" id="SM00327">
    <property type="entry name" value="VWA"/>
    <property type="match status" value="1"/>
</dbReference>
<keyword evidence="1" id="KW-0479">Metal-binding</keyword>
<evidence type="ECO:0008006" key="7">
    <source>
        <dbReference type="Google" id="ProtNLM"/>
    </source>
</evidence>
<dbReference type="SUPFAM" id="SSF57850">
    <property type="entry name" value="RING/U-box"/>
    <property type="match status" value="1"/>
</dbReference>
<feature type="region of interest" description="Disordered" evidence="2">
    <location>
        <begin position="17"/>
        <end position="48"/>
    </location>
</feature>
<comment type="caution">
    <text evidence="5">The sequence shown here is derived from an EMBL/GenBank/DDBJ whole genome shotgun (WGS) entry which is preliminary data.</text>
</comment>
<evidence type="ECO:0000313" key="6">
    <source>
        <dbReference type="Proteomes" id="UP000283530"/>
    </source>
</evidence>